<keyword evidence="4" id="KW-1185">Reference proteome</keyword>
<dbReference type="CDD" id="cd12797">
    <property type="entry name" value="M23_peptidase"/>
    <property type="match status" value="1"/>
</dbReference>
<protein>
    <submittedName>
        <fullName evidence="3">Peptidase family M23</fullName>
    </submittedName>
</protein>
<feature type="domain" description="M23ase beta-sheet core" evidence="2">
    <location>
        <begin position="1"/>
        <end position="95"/>
    </location>
</feature>
<dbReference type="InterPro" id="IPR050570">
    <property type="entry name" value="Cell_wall_metabolism_enzyme"/>
</dbReference>
<dbReference type="Gene3D" id="2.70.70.10">
    <property type="entry name" value="Glucose Permease (Domain IIA)"/>
    <property type="match status" value="1"/>
</dbReference>
<evidence type="ECO:0000313" key="3">
    <source>
        <dbReference type="EMBL" id="SMC69918.1"/>
    </source>
</evidence>
<dbReference type="AlphaFoldDB" id="A0A1W2BC24"/>
<dbReference type="GO" id="GO:0004222">
    <property type="term" value="F:metalloendopeptidase activity"/>
    <property type="evidence" value="ECO:0007669"/>
    <property type="project" value="TreeGrafter"/>
</dbReference>
<evidence type="ECO:0000313" key="4">
    <source>
        <dbReference type="Proteomes" id="UP000192708"/>
    </source>
</evidence>
<reference evidence="3 4" key="1">
    <citation type="submission" date="2017-04" db="EMBL/GenBank/DDBJ databases">
        <authorList>
            <person name="Afonso C.L."/>
            <person name="Miller P.J."/>
            <person name="Scott M.A."/>
            <person name="Spackman E."/>
            <person name="Goraichik I."/>
            <person name="Dimitrov K.M."/>
            <person name="Suarez D.L."/>
            <person name="Swayne D.E."/>
        </authorList>
    </citation>
    <scope>NUCLEOTIDE SEQUENCE [LARGE SCALE GENOMIC DNA]</scope>
    <source>
        <strain evidence="3 4">VK13</strain>
    </source>
</reference>
<dbReference type="Pfam" id="PF01551">
    <property type="entry name" value="Peptidase_M23"/>
    <property type="match status" value="1"/>
</dbReference>
<gene>
    <name evidence="3" type="ORF">SAMN06296008_1122</name>
</gene>
<dbReference type="InterPro" id="IPR016047">
    <property type="entry name" value="M23ase_b-sheet_dom"/>
</dbReference>
<sequence length="100" mass="10752">MHQGVDFLAPIGTPIVATADGVIVRAGHADSYGLLLEIQHANGFKSKYAHTSLIQVQLGEQVKQGQLIAYVGNSGRSTGAHLHYEVLIGNKPIDPIRLLR</sequence>
<dbReference type="STRING" id="1938817.SAMN06296008_1122"/>
<name>A0A1W2BC24_9BURK</name>
<dbReference type="Proteomes" id="UP000192708">
    <property type="component" value="Unassembled WGS sequence"/>
</dbReference>
<dbReference type="SUPFAM" id="SSF51261">
    <property type="entry name" value="Duplicated hybrid motif"/>
    <property type="match status" value="1"/>
</dbReference>
<dbReference type="EMBL" id="FWXJ01000012">
    <property type="protein sequence ID" value="SMC69918.1"/>
    <property type="molecule type" value="Genomic_DNA"/>
</dbReference>
<keyword evidence="1" id="KW-0732">Signal</keyword>
<dbReference type="InterPro" id="IPR011055">
    <property type="entry name" value="Dup_hybrid_motif"/>
</dbReference>
<proteinExistence type="predicted"/>
<evidence type="ECO:0000256" key="1">
    <source>
        <dbReference type="ARBA" id="ARBA00022729"/>
    </source>
</evidence>
<accession>A0A1W2BC24</accession>
<evidence type="ECO:0000259" key="2">
    <source>
        <dbReference type="Pfam" id="PF01551"/>
    </source>
</evidence>
<organism evidence="3 4">
    <name type="scientific">Polynucleobacter kasalickyi</name>
    <dbReference type="NCBI Taxonomy" id="1938817"/>
    <lineage>
        <taxon>Bacteria</taxon>
        <taxon>Pseudomonadati</taxon>
        <taxon>Pseudomonadota</taxon>
        <taxon>Betaproteobacteria</taxon>
        <taxon>Burkholderiales</taxon>
        <taxon>Burkholderiaceae</taxon>
        <taxon>Polynucleobacter</taxon>
    </lineage>
</organism>
<dbReference type="RefSeq" id="WP_084284616.1">
    <property type="nucleotide sequence ID" value="NZ_FWXJ01000012.1"/>
</dbReference>
<dbReference type="PANTHER" id="PTHR21666">
    <property type="entry name" value="PEPTIDASE-RELATED"/>
    <property type="match status" value="1"/>
</dbReference>
<dbReference type="OrthoDB" id="9815245at2"/>
<dbReference type="PANTHER" id="PTHR21666:SF289">
    <property type="entry name" value="L-ALA--D-GLU ENDOPEPTIDASE"/>
    <property type="match status" value="1"/>
</dbReference>